<dbReference type="Gene3D" id="3.10.20.90">
    <property type="entry name" value="Phosphatidylinositol 3-kinase Catalytic Subunit, Chain A, domain 1"/>
    <property type="match status" value="1"/>
</dbReference>
<sequence length="148" mass="17214">MDESEVETLSHDELVELTQSSLETLFKCDSLLKDLPSDIILEEVLSQIAVEHGQSITVYVARASRSMLRVIIPQNATVKELKKAIARHFEIHQKRTNNKVKISWRYVWRTYSLCYDCLELEDNSTFIQDYGVTNQVILHFKKKKGKKK</sequence>
<dbReference type="Proteomes" id="UP000791440">
    <property type="component" value="Unassembled WGS sequence"/>
</dbReference>
<feature type="domain" description="SNRNP25 ubiquitin-like" evidence="1">
    <location>
        <begin position="56"/>
        <end position="143"/>
    </location>
</feature>
<accession>A0A921YKR4</accession>
<evidence type="ECO:0000259" key="1">
    <source>
        <dbReference type="Pfam" id="PF18036"/>
    </source>
</evidence>
<dbReference type="SUPFAM" id="SSF54236">
    <property type="entry name" value="Ubiquitin-like"/>
    <property type="match status" value="1"/>
</dbReference>
<reference evidence="2" key="2">
    <citation type="submission" date="2020-12" db="EMBL/GenBank/DDBJ databases">
        <authorList>
            <person name="Kanost M."/>
        </authorList>
    </citation>
    <scope>NUCLEOTIDE SEQUENCE</scope>
</reference>
<dbReference type="CDD" id="cd17058">
    <property type="entry name" value="Ubl_SNRNP25"/>
    <property type="match status" value="1"/>
</dbReference>
<proteinExistence type="predicted"/>
<comment type="caution">
    <text evidence="2">The sequence shown here is derived from an EMBL/GenBank/DDBJ whole genome shotgun (WGS) entry which is preliminary data.</text>
</comment>
<dbReference type="Pfam" id="PF18036">
    <property type="entry name" value="Ubiquitin_4"/>
    <property type="match status" value="1"/>
</dbReference>
<dbReference type="InterPro" id="IPR029071">
    <property type="entry name" value="Ubiquitin-like_domsf"/>
</dbReference>
<evidence type="ECO:0000313" key="2">
    <source>
        <dbReference type="EMBL" id="KAG6441173.1"/>
    </source>
</evidence>
<dbReference type="InterPro" id="IPR040610">
    <property type="entry name" value="SNRNP25_ubiquitin"/>
</dbReference>
<evidence type="ECO:0000313" key="3">
    <source>
        <dbReference type="Proteomes" id="UP000791440"/>
    </source>
</evidence>
<keyword evidence="3" id="KW-1185">Reference proteome</keyword>
<dbReference type="GO" id="GO:0000398">
    <property type="term" value="P:mRNA splicing, via spliceosome"/>
    <property type="evidence" value="ECO:0007669"/>
    <property type="project" value="InterPro"/>
</dbReference>
<organism evidence="2 3">
    <name type="scientific">Manduca sexta</name>
    <name type="common">Tobacco hawkmoth</name>
    <name type="synonym">Tobacco hornworm</name>
    <dbReference type="NCBI Taxonomy" id="7130"/>
    <lineage>
        <taxon>Eukaryota</taxon>
        <taxon>Metazoa</taxon>
        <taxon>Ecdysozoa</taxon>
        <taxon>Arthropoda</taxon>
        <taxon>Hexapoda</taxon>
        <taxon>Insecta</taxon>
        <taxon>Pterygota</taxon>
        <taxon>Neoptera</taxon>
        <taxon>Endopterygota</taxon>
        <taxon>Lepidoptera</taxon>
        <taxon>Glossata</taxon>
        <taxon>Ditrysia</taxon>
        <taxon>Bombycoidea</taxon>
        <taxon>Sphingidae</taxon>
        <taxon>Sphinginae</taxon>
        <taxon>Sphingini</taxon>
        <taxon>Manduca</taxon>
    </lineage>
</organism>
<gene>
    <name evidence="2" type="ORF">O3G_MSEX001678</name>
</gene>
<dbReference type="GO" id="GO:0005689">
    <property type="term" value="C:U12-type spliceosomal complex"/>
    <property type="evidence" value="ECO:0007669"/>
    <property type="project" value="TreeGrafter"/>
</dbReference>
<dbReference type="AlphaFoldDB" id="A0A921YKR4"/>
<dbReference type="PANTHER" id="PTHR14942">
    <property type="entry name" value="U11/U12 SMALL NUCLEAR RIBONUCLEOPROTEIN 25 KDA PROTEIN"/>
    <property type="match status" value="1"/>
</dbReference>
<dbReference type="EMBL" id="JH668284">
    <property type="protein sequence ID" value="KAG6441173.1"/>
    <property type="molecule type" value="Genomic_DNA"/>
</dbReference>
<reference evidence="2" key="1">
    <citation type="journal article" date="2016" name="Insect Biochem. Mol. Biol.">
        <title>Multifaceted biological insights from a draft genome sequence of the tobacco hornworm moth, Manduca sexta.</title>
        <authorList>
            <person name="Kanost M.R."/>
            <person name="Arrese E.L."/>
            <person name="Cao X."/>
            <person name="Chen Y.R."/>
            <person name="Chellapilla S."/>
            <person name="Goldsmith M.R."/>
            <person name="Grosse-Wilde E."/>
            <person name="Heckel D.G."/>
            <person name="Herndon N."/>
            <person name="Jiang H."/>
            <person name="Papanicolaou A."/>
            <person name="Qu J."/>
            <person name="Soulages J.L."/>
            <person name="Vogel H."/>
            <person name="Walters J."/>
            <person name="Waterhouse R.M."/>
            <person name="Ahn S.J."/>
            <person name="Almeida F.C."/>
            <person name="An C."/>
            <person name="Aqrawi P."/>
            <person name="Bretschneider A."/>
            <person name="Bryant W.B."/>
            <person name="Bucks S."/>
            <person name="Chao H."/>
            <person name="Chevignon G."/>
            <person name="Christen J.M."/>
            <person name="Clarke D.F."/>
            <person name="Dittmer N.T."/>
            <person name="Ferguson L.C.F."/>
            <person name="Garavelou S."/>
            <person name="Gordon K.H.J."/>
            <person name="Gunaratna R.T."/>
            <person name="Han Y."/>
            <person name="Hauser F."/>
            <person name="He Y."/>
            <person name="Heidel-Fischer H."/>
            <person name="Hirsh A."/>
            <person name="Hu Y."/>
            <person name="Jiang H."/>
            <person name="Kalra D."/>
            <person name="Klinner C."/>
            <person name="Konig C."/>
            <person name="Kovar C."/>
            <person name="Kroll A.R."/>
            <person name="Kuwar S.S."/>
            <person name="Lee S.L."/>
            <person name="Lehman R."/>
            <person name="Li K."/>
            <person name="Li Z."/>
            <person name="Liang H."/>
            <person name="Lovelace S."/>
            <person name="Lu Z."/>
            <person name="Mansfield J.H."/>
            <person name="McCulloch K.J."/>
            <person name="Mathew T."/>
            <person name="Morton B."/>
            <person name="Muzny D.M."/>
            <person name="Neunemann D."/>
            <person name="Ongeri F."/>
            <person name="Pauchet Y."/>
            <person name="Pu L.L."/>
            <person name="Pyrousis I."/>
            <person name="Rao X.J."/>
            <person name="Redding A."/>
            <person name="Roesel C."/>
            <person name="Sanchez-Gracia A."/>
            <person name="Schaack S."/>
            <person name="Shukla A."/>
            <person name="Tetreau G."/>
            <person name="Wang Y."/>
            <person name="Xiong G.H."/>
            <person name="Traut W."/>
            <person name="Walsh T.K."/>
            <person name="Worley K.C."/>
            <person name="Wu D."/>
            <person name="Wu W."/>
            <person name="Wu Y.Q."/>
            <person name="Zhang X."/>
            <person name="Zou Z."/>
            <person name="Zucker H."/>
            <person name="Briscoe A.D."/>
            <person name="Burmester T."/>
            <person name="Clem R.J."/>
            <person name="Feyereisen R."/>
            <person name="Grimmelikhuijzen C.J.P."/>
            <person name="Hamodrakas S.J."/>
            <person name="Hansson B.S."/>
            <person name="Huguet E."/>
            <person name="Jermiin L.S."/>
            <person name="Lan Q."/>
            <person name="Lehman H.K."/>
            <person name="Lorenzen M."/>
            <person name="Merzendorfer H."/>
            <person name="Michalopoulos I."/>
            <person name="Morton D.B."/>
            <person name="Muthukrishnan S."/>
            <person name="Oakeshott J.G."/>
            <person name="Palmer W."/>
            <person name="Park Y."/>
            <person name="Passarelli A.L."/>
            <person name="Rozas J."/>
            <person name="Schwartz L.M."/>
            <person name="Smith W."/>
            <person name="Southgate A."/>
            <person name="Vilcinskas A."/>
            <person name="Vogt R."/>
            <person name="Wang P."/>
            <person name="Werren J."/>
            <person name="Yu X.Q."/>
            <person name="Zhou J.J."/>
            <person name="Brown S.J."/>
            <person name="Scherer S.E."/>
            <person name="Richards S."/>
            <person name="Blissard G.W."/>
        </authorList>
    </citation>
    <scope>NUCLEOTIDE SEQUENCE</scope>
</reference>
<dbReference type="InterPro" id="IPR039690">
    <property type="entry name" value="SNRNP25"/>
</dbReference>
<name>A0A921YKR4_MANSE</name>
<dbReference type="PANTHER" id="PTHR14942:SF0">
    <property type="entry name" value="U11_U12 SMALL NUCLEAR RIBONUCLEOPROTEIN 25 KDA PROTEIN"/>
    <property type="match status" value="1"/>
</dbReference>
<protein>
    <recommendedName>
        <fullName evidence="1">SNRNP25 ubiquitin-like domain-containing protein</fullName>
    </recommendedName>
</protein>